<keyword evidence="8 12" id="KW-0862">Zinc</keyword>
<dbReference type="PROSITE" id="PS00903">
    <property type="entry name" value="CYT_DCMP_DEAMINASES_1"/>
    <property type="match status" value="1"/>
</dbReference>
<dbReference type="GO" id="GO:0008703">
    <property type="term" value="F:5-amino-6-(5-phosphoribosylamino)uracil reductase activity"/>
    <property type="evidence" value="ECO:0007669"/>
    <property type="project" value="UniProtKB-EC"/>
</dbReference>
<dbReference type="GO" id="GO:0008835">
    <property type="term" value="F:diaminohydroxyphosphoribosylaminopyrimidine deaminase activity"/>
    <property type="evidence" value="ECO:0007669"/>
    <property type="project" value="UniProtKB-EC"/>
</dbReference>
<dbReference type="GO" id="GO:0009231">
    <property type="term" value="P:riboflavin biosynthetic process"/>
    <property type="evidence" value="ECO:0007669"/>
    <property type="project" value="UniProtKB-UniPathway"/>
</dbReference>
<evidence type="ECO:0000256" key="8">
    <source>
        <dbReference type="ARBA" id="ARBA00022833"/>
    </source>
</evidence>
<feature type="binding site" evidence="14">
    <location>
        <position position="317"/>
    </location>
    <ligand>
        <name>substrate</name>
    </ligand>
</feature>
<feature type="binding site" evidence="15">
    <location>
        <position position="97"/>
    </location>
    <ligand>
        <name>Zn(2+)</name>
        <dbReference type="ChEBI" id="CHEBI:29105"/>
        <note>catalytic</note>
    </ligand>
</feature>
<evidence type="ECO:0000313" key="18">
    <source>
        <dbReference type="Proteomes" id="UP000281094"/>
    </source>
</evidence>
<dbReference type="CDD" id="cd01284">
    <property type="entry name" value="Riboflavin_deaminase-reductase"/>
    <property type="match status" value="1"/>
</dbReference>
<keyword evidence="12 17" id="KW-0378">Hydrolase</keyword>
<dbReference type="InterPro" id="IPR050765">
    <property type="entry name" value="Riboflavin_Biosynth_HTPR"/>
</dbReference>
<dbReference type="SUPFAM" id="SSF53927">
    <property type="entry name" value="Cytidine deaminase-like"/>
    <property type="match status" value="1"/>
</dbReference>
<feature type="binding site" evidence="14">
    <location>
        <position position="218"/>
    </location>
    <ligand>
        <name>NADP(+)</name>
        <dbReference type="ChEBI" id="CHEBI:58349"/>
    </ligand>
</feature>
<dbReference type="EC" id="1.1.1.193" evidence="12"/>
<evidence type="ECO:0000256" key="1">
    <source>
        <dbReference type="ARBA" id="ARBA00002151"/>
    </source>
</evidence>
<comment type="catalytic activity">
    <reaction evidence="12">
        <text>2,5-diamino-6-hydroxy-4-(5-phosphoribosylamino)-pyrimidine + H2O + H(+) = 5-amino-6-(5-phospho-D-ribosylamino)uracil + NH4(+)</text>
        <dbReference type="Rhea" id="RHEA:21868"/>
        <dbReference type="ChEBI" id="CHEBI:15377"/>
        <dbReference type="ChEBI" id="CHEBI:15378"/>
        <dbReference type="ChEBI" id="CHEBI:28938"/>
        <dbReference type="ChEBI" id="CHEBI:58453"/>
        <dbReference type="ChEBI" id="CHEBI:58614"/>
        <dbReference type="EC" id="3.5.4.26"/>
    </reaction>
</comment>
<keyword evidence="10 12" id="KW-0560">Oxidoreductase</keyword>
<keyword evidence="11" id="KW-0511">Multifunctional enzyme</keyword>
<organism evidence="17 18">
    <name type="scientific">Notoacmeibacter ruber</name>
    <dbReference type="NCBI Taxonomy" id="2670375"/>
    <lineage>
        <taxon>Bacteria</taxon>
        <taxon>Pseudomonadati</taxon>
        <taxon>Pseudomonadota</taxon>
        <taxon>Alphaproteobacteria</taxon>
        <taxon>Hyphomicrobiales</taxon>
        <taxon>Notoacmeibacteraceae</taxon>
        <taxon>Notoacmeibacter</taxon>
    </lineage>
</organism>
<dbReference type="EC" id="3.5.4.26" evidence="12"/>
<dbReference type="PANTHER" id="PTHR38011">
    <property type="entry name" value="DIHYDROFOLATE REDUCTASE FAMILY PROTEIN (AFU_ORTHOLOGUE AFUA_8G06820)"/>
    <property type="match status" value="1"/>
</dbReference>
<keyword evidence="7 12" id="KW-0479">Metal-binding</keyword>
<reference evidence="17 18" key="1">
    <citation type="submission" date="2018-10" db="EMBL/GenBank/DDBJ databases">
        <title>Notoacmeibacter sp. M2BS9Y-3-1, whole genome shotgun sequence.</title>
        <authorList>
            <person name="Tuo L."/>
        </authorList>
    </citation>
    <scope>NUCLEOTIDE SEQUENCE [LARGE SCALE GENOMIC DNA]</scope>
    <source>
        <strain evidence="17 18">M2BS9Y-3-1</strain>
    </source>
</reference>
<evidence type="ECO:0000256" key="15">
    <source>
        <dbReference type="PIRSR" id="PIRSR006769-3"/>
    </source>
</evidence>
<feature type="binding site" evidence="14">
    <location>
        <position position="222"/>
    </location>
    <ligand>
        <name>NADP(+)</name>
        <dbReference type="ChEBI" id="CHEBI:58349"/>
    </ligand>
</feature>
<feature type="binding site" evidence="14">
    <location>
        <position position="229"/>
    </location>
    <ligand>
        <name>substrate</name>
    </ligand>
</feature>
<feature type="binding site" evidence="14">
    <location>
        <begin position="319"/>
        <end position="325"/>
    </location>
    <ligand>
        <name>NADP(+)</name>
        <dbReference type="ChEBI" id="CHEBI:58349"/>
    </ligand>
</feature>
<comment type="similarity">
    <text evidence="4 12">In the N-terminal section; belongs to the cytidine and deoxycytidylate deaminase family.</text>
</comment>
<dbReference type="Pfam" id="PF00383">
    <property type="entry name" value="dCMP_cyt_deam_1"/>
    <property type="match status" value="1"/>
</dbReference>
<dbReference type="EMBL" id="RCWN01000001">
    <property type="protein sequence ID" value="RLQ89358.1"/>
    <property type="molecule type" value="Genomic_DNA"/>
</dbReference>
<evidence type="ECO:0000256" key="12">
    <source>
        <dbReference type="PIRNR" id="PIRNR006769"/>
    </source>
</evidence>
<feature type="binding site" evidence="14">
    <location>
        <position position="226"/>
    </location>
    <ligand>
        <name>substrate</name>
    </ligand>
</feature>
<evidence type="ECO:0000256" key="5">
    <source>
        <dbReference type="ARBA" id="ARBA00007417"/>
    </source>
</evidence>
<feature type="active site" description="Proton donor" evidence="13">
    <location>
        <position position="74"/>
    </location>
</feature>
<evidence type="ECO:0000256" key="2">
    <source>
        <dbReference type="ARBA" id="ARBA00004882"/>
    </source>
</evidence>
<feature type="binding site" evidence="15">
    <location>
        <position position="106"/>
    </location>
    <ligand>
        <name>Zn(2+)</name>
        <dbReference type="ChEBI" id="CHEBI:29105"/>
        <note>catalytic</note>
    </ligand>
</feature>
<dbReference type="PIRSF" id="PIRSF006769">
    <property type="entry name" value="RibD"/>
    <property type="match status" value="1"/>
</dbReference>
<evidence type="ECO:0000256" key="4">
    <source>
        <dbReference type="ARBA" id="ARBA00005259"/>
    </source>
</evidence>
<dbReference type="SUPFAM" id="SSF53597">
    <property type="entry name" value="Dihydrofolate reductase-like"/>
    <property type="match status" value="1"/>
</dbReference>
<feature type="binding site" evidence="14">
    <location>
        <position position="206"/>
    </location>
    <ligand>
        <name>substrate</name>
    </ligand>
</feature>
<evidence type="ECO:0000256" key="14">
    <source>
        <dbReference type="PIRSR" id="PIRSR006769-2"/>
    </source>
</evidence>
<proteinExistence type="inferred from homology"/>
<dbReference type="Gene3D" id="3.40.430.10">
    <property type="entry name" value="Dihydrofolate Reductase, subunit A"/>
    <property type="match status" value="1"/>
</dbReference>
<dbReference type="InterPro" id="IPR002125">
    <property type="entry name" value="CMP_dCMP_dom"/>
</dbReference>
<comment type="function">
    <text evidence="1 12">Converts 2,5-diamino-6-(ribosylamino)-4(3h)-pyrimidinone 5'-phosphate into 5-amino-6-(ribosylamino)-2,4(1h,3h)-pyrimidinedione 5'-phosphate.</text>
</comment>
<keyword evidence="9 12" id="KW-0521">NADP</keyword>
<dbReference type="UniPathway" id="UPA00275">
    <property type="reaction ID" value="UER00401"/>
</dbReference>
<name>A0A3L7JEY8_9HYPH</name>
<dbReference type="GO" id="GO:0008270">
    <property type="term" value="F:zinc ion binding"/>
    <property type="evidence" value="ECO:0007669"/>
    <property type="project" value="InterPro"/>
</dbReference>
<comment type="caution">
    <text evidence="17">The sequence shown here is derived from an EMBL/GenBank/DDBJ whole genome shotgun (WGS) entry which is preliminary data.</text>
</comment>
<comment type="catalytic activity">
    <reaction evidence="12">
        <text>5-amino-6-(5-phospho-D-ribitylamino)uracil + NADP(+) = 5-amino-6-(5-phospho-D-ribosylamino)uracil + NADPH + H(+)</text>
        <dbReference type="Rhea" id="RHEA:17845"/>
        <dbReference type="ChEBI" id="CHEBI:15378"/>
        <dbReference type="ChEBI" id="CHEBI:57783"/>
        <dbReference type="ChEBI" id="CHEBI:58349"/>
        <dbReference type="ChEBI" id="CHEBI:58421"/>
        <dbReference type="ChEBI" id="CHEBI:58453"/>
        <dbReference type="EC" id="1.1.1.193"/>
    </reaction>
</comment>
<dbReference type="InterPro" id="IPR004794">
    <property type="entry name" value="Eubact_RibD"/>
</dbReference>
<gene>
    <name evidence="17" type="primary">ribD</name>
    <name evidence="17" type="ORF">D8780_02900</name>
</gene>
<comment type="cofactor">
    <cofactor evidence="12 15">
        <name>Zn(2+)</name>
        <dbReference type="ChEBI" id="CHEBI:29105"/>
    </cofactor>
    <text evidence="12 15">Binds 1 zinc ion.</text>
</comment>
<feature type="binding site" evidence="15">
    <location>
        <position position="72"/>
    </location>
    <ligand>
        <name>Zn(2+)</name>
        <dbReference type="ChEBI" id="CHEBI:29105"/>
        <note>catalytic</note>
    </ligand>
</feature>
<dbReference type="InterPro" id="IPR016193">
    <property type="entry name" value="Cytidine_deaminase-like"/>
</dbReference>
<accession>A0A3L7JEY8</accession>
<evidence type="ECO:0000256" key="10">
    <source>
        <dbReference type="ARBA" id="ARBA00023002"/>
    </source>
</evidence>
<evidence type="ECO:0000256" key="9">
    <source>
        <dbReference type="ARBA" id="ARBA00022857"/>
    </source>
</evidence>
<evidence type="ECO:0000256" key="11">
    <source>
        <dbReference type="ARBA" id="ARBA00023268"/>
    </source>
</evidence>
<feature type="binding site" evidence="14">
    <location>
        <position position="176"/>
    </location>
    <ligand>
        <name>NADP(+)</name>
        <dbReference type="ChEBI" id="CHEBI:58349"/>
    </ligand>
</feature>
<dbReference type="Proteomes" id="UP000281094">
    <property type="component" value="Unassembled WGS sequence"/>
</dbReference>
<evidence type="ECO:0000259" key="16">
    <source>
        <dbReference type="PROSITE" id="PS51747"/>
    </source>
</evidence>
<evidence type="ECO:0000313" key="17">
    <source>
        <dbReference type="EMBL" id="RLQ89358.1"/>
    </source>
</evidence>
<dbReference type="Gene3D" id="3.40.140.10">
    <property type="entry name" value="Cytidine Deaminase, domain 2"/>
    <property type="match status" value="1"/>
</dbReference>
<sequence>MPKNGVAPRPLGAGPRATDVGEIESRFMAAAIRLSRRNLGRTGTNPAVGTLIVSPKGRIVGTGVTAHGGRPHAETVALAEAGEAARGATAYVTLEPCAHHGRTPPCAQALIDAGIARVVCAASDPDGRVAGKGFAMLEAAGIAVTTGVLAGEAAGVMAGYLSRTFRRRCHVTLKMAVSADGMIGRPGEGQFPITGSIARGHVHALRAQTDAIGVGIGTALADDPQLTCRLPGLEQRFPARIVFDGAGRLPLGAKLVKTAPAVPLLVATVLEEAGARAAALRANGAVIIGAERAGGRLALPELLEDLAARGLGSLMVEGGAEVAQSLLADGLVDRIWLYTGPHRLGTPAIRSPLTSETMPEGFRLTDRRMLGPDRFEEWVRDN</sequence>
<dbReference type="AlphaFoldDB" id="A0A3L7JEY8"/>
<keyword evidence="18" id="KW-1185">Reference proteome</keyword>
<comment type="pathway">
    <text evidence="2 12">Cofactor biosynthesis; riboflavin biosynthesis; 5-amino-6-(D-ribitylamino)uracil from GTP: step 2/4.</text>
</comment>
<comment type="similarity">
    <text evidence="5 12">In the C-terminal section; belongs to the HTP reductase family.</text>
</comment>
<dbReference type="InterPro" id="IPR002734">
    <property type="entry name" value="RibDG_C"/>
</dbReference>
<evidence type="ECO:0000256" key="3">
    <source>
        <dbReference type="ARBA" id="ARBA00004910"/>
    </source>
</evidence>
<evidence type="ECO:0000256" key="13">
    <source>
        <dbReference type="PIRSR" id="PIRSR006769-1"/>
    </source>
</evidence>
<dbReference type="NCBIfam" id="TIGR00326">
    <property type="entry name" value="eubact_ribD"/>
    <property type="match status" value="1"/>
</dbReference>
<dbReference type="PANTHER" id="PTHR38011:SF7">
    <property type="entry name" value="2,5-DIAMINO-6-RIBOSYLAMINO-4(3H)-PYRIMIDINONE 5'-PHOSPHATE REDUCTASE"/>
    <property type="match status" value="1"/>
</dbReference>
<keyword evidence="6 12" id="KW-0686">Riboflavin biosynthesis</keyword>
<evidence type="ECO:0000256" key="6">
    <source>
        <dbReference type="ARBA" id="ARBA00022619"/>
    </source>
</evidence>
<dbReference type="Pfam" id="PF01872">
    <property type="entry name" value="RibD_C"/>
    <property type="match status" value="1"/>
</dbReference>
<dbReference type="PROSITE" id="PS51747">
    <property type="entry name" value="CYT_DCMP_DEAMINASES_2"/>
    <property type="match status" value="1"/>
</dbReference>
<feature type="domain" description="CMP/dCMP-type deaminase" evidence="16">
    <location>
        <begin position="22"/>
        <end position="137"/>
    </location>
</feature>
<protein>
    <recommendedName>
        <fullName evidence="12">Riboflavin biosynthesis protein RibD</fullName>
    </recommendedName>
    <domain>
        <recommendedName>
            <fullName evidence="12">Diaminohydroxyphosphoribosylaminopyrimidine deaminase</fullName>
            <shortName evidence="12">DRAP deaminase</shortName>
            <ecNumber evidence="12">3.5.4.26</ecNumber>
        </recommendedName>
        <alternativeName>
            <fullName evidence="12">Riboflavin-specific deaminase</fullName>
        </alternativeName>
    </domain>
    <domain>
        <recommendedName>
            <fullName evidence="12">5-amino-6-(5-phosphoribosylamino)uracil reductase</fullName>
            <ecNumber evidence="12">1.1.1.193</ecNumber>
        </recommendedName>
        <alternativeName>
            <fullName evidence="12">HTP reductase</fullName>
        </alternativeName>
    </domain>
</protein>
<dbReference type="InterPro" id="IPR024072">
    <property type="entry name" value="DHFR-like_dom_sf"/>
</dbReference>
<evidence type="ECO:0000256" key="7">
    <source>
        <dbReference type="ARBA" id="ARBA00022723"/>
    </source>
</evidence>
<comment type="pathway">
    <text evidence="3 12">Cofactor biosynthesis; riboflavin biosynthesis; 5-amino-6-(D-ribitylamino)uracil from GTP: step 3/4.</text>
</comment>
<dbReference type="InterPro" id="IPR016192">
    <property type="entry name" value="APOBEC/CMP_deaminase_Zn-bd"/>
</dbReference>